<evidence type="ECO:0000313" key="1">
    <source>
        <dbReference type="EMBL" id="KAK2945201.1"/>
    </source>
</evidence>
<protein>
    <submittedName>
        <fullName evidence="1">Uncharacterized protein</fullName>
    </submittedName>
</protein>
<gene>
    <name evidence="1" type="ORF">BLNAU_19890</name>
</gene>
<keyword evidence="2" id="KW-1185">Reference proteome</keyword>
<proteinExistence type="predicted"/>
<name>A0ABQ9X093_9EUKA</name>
<accession>A0ABQ9X093</accession>
<dbReference type="Proteomes" id="UP001281761">
    <property type="component" value="Unassembled WGS sequence"/>
</dbReference>
<dbReference type="EMBL" id="JARBJD010000269">
    <property type="protein sequence ID" value="KAK2945201.1"/>
    <property type="molecule type" value="Genomic_DNA"/>
</dbReference>
<evidence type="ECO:0000313" key="2">
    <source>
        <dbReference type="Proteomes" id="UP001281761"/>
    </source>
</evidence>
<sequence>MQNTMPPIRVPNAVFPSLFGQKDATETTLIVSVVAMPRIEDRDSAELSHKRMKSQEKMIVFSAQHSTDDMHSQNQLFAPRGLERSLNTCIILDKGMFEDELTKPQFSPDSFVSADRRKTDRGVTFCLHLV</sequence>
<organism evidence="1 2">
    <name type="scientific">Blattamonas nauphoetae</name>
    <dbReference type="NCBI Taxonomy" id="2049346"/>
    <lineage>
        <taxon>Eukaryota</taxon>
        <taxon>Metamonada</taxon>
        <taxon>Preaxostyla</taxon>
        <taxon>Oxymonadida</taxon>
        <taxon>Blattamonas</taxon>
    </lineage>
</organism>
<reference evidence="1 2" key="1">
    <citation type="journal article" date="2022" name="bioRxiv">
        <title>Genomics of Preaxostyla Flagellates Illuminates Evolutionary Transitions and the Path Towards Mitochondrial Loss.</title>
        <authorList>
            <person name="Novak L.V.F."/>
            <person name="Treitli S.C."/>
            <person name="Pyrih J."/>
            <person name="Halakuc P."/>
            <person name="Pipaliya S.V."/>
            <person name="Vacek V."/>
            <person name="Brzon O."/>
            <person name="Soukal P."/>
            <person name="Eme L."/>
            <person name="Dacks J.B."/>
            <person name="Karnkowska A."/>
            <person name="Elias M."/>
            <person name="Hampl V."/>
        </authorList>
    </citation>
    <scope>NUCLEOTIDE SEQUENCE [LARGE SCALE GENOMIC DNA]</scope>
    <source>
        <strain evidence="1">NAU3</strain>
        <tissue evidence="1">Gut</tissue>
    </source>
</reference>
<comment type="caution">
    <text evidence="1">The sequence shown here is derived from an EMBL/GenBank/DDBJ whole genome shotgun (WGS) entry which is preliminary data.</text>
</comment>